<evidence type="ECO:0000256" key="6">
    <source>
        <dbReference type="ARBA" id="ARBA00022840"/>
    </source>
</evidence>
<dbReference type="InterPro" id="IPR027640">
    <property type="entry name" value="Kinesin-like_fam"/>
</dbReference>
<dbReference type="HOGENOM" id="CLU_253129_0_0_1"/>
<keyword evidence="7" id="KW-0243">Dynein</keyword>
<feature type="compositionally biased region" description="Polar residues" evidence="12">
    <location>
        <begin position="1363"/>
        <end position="1375"/>
    </location>
</feature>
<accession>G7E3G6</accession>
<dbReference type="GO" id="GO:0003777">
    <property type="term" value="F:microtubule motor activity"/>
    <property type="evidence" value="ECO:0007669"/>
    <property type="project" value="InterPro"/>
</dbReference>
<dbReference type="GO" id="GO:0030286">
    <property type="term" value="C:dynein complex"/>
    <property type="evidence" value="ECO:0007669"/>
    <property type="project" value="UniProtKB-KW"/>
</dbReference>
<dbReference type="InterPro" id="IPR001752">
    <property type="entry name" value="Kinesin_motor_dom"/>
</dbReference>
<evidence type="ECO:0000256" key="5">
    <source>
        <dbReference type="ARBA" id="ARBA00022741"/>
    </source>
</evidence>
<keyword evidence="10" id="KW-0206">Cytoskeleton</keyword>
<evidence type="ECO:0000256" key="2">
    <source>
        <dbReference type="ARBA" id="ARBA00006831"/>
    </source>
</evidence>
<comment type="similarity">
    <text evidence="2">Belongs to the dynein light intermediate chain family.</text>
</comment>
<dbReference type="RefSeq" id="XP_014567972.1">
    <property type="nucleotide sequence ID" value="XM_014712486.1"/>
</dbReference>
<dbReference type="Pfam" id="PF05783">
    <property type="entry name" value="DLIC"/>
    <property type="match status" value="1"/>
</dbReference>
<dbReference type="InterPro" id="IPR027417">
    <property type="entry name" value="P-loop_NTPase"/>
</dbReference>
<name>G7E3G6_MIXOS</name>
<evidence type="ECO:0000256" key="1">
    <source>
        <dbReference type="ARBA" id="ARBA00004245"/>
    </source>
</evidence>
<evidence type="ECO:0000256" key="10">
    <source>
        <dbReference type="ARBA" id="ARBA00023212"/>
    </source>
</evidence>
<dbReference type="PROSITE" id="PS00411">
    <property type="entry name" value="KINESIN_MOTOR_1"/>
    <property type="match status" value="1"/>
</dbReference>
<keyword evidence="9 11" id="KW-0505">Motor protein</keyword>
<dbReference type="InterPro" id="IPR036961">
    <property type="entry name" value="Kinesin_motor_dom_sf"/>
</dbReference>
<feature type="binding site" evidence="11">
    <location>
        <begin position="607"/>
        <end position="614"/>
    </location>
    <ligand>
        <name>ATP</name>
        <dbReference type="ChEBI" id="CHEBI:30616"/>
    </ligand>
</feature>
<evidence type="ECO:0000256" key="3">
    <source>
        <dbReference type="ARBA" id="ARBA00022490"/>
    </source>
</evidence>
<dbReference type="SMART" id="SM00129">
    <property type="entry name" value="KISc"/>
    <property type="match status" value="1"/>
</dbReference>
<keyword evidence="4" id="KW-0493">Microtubule</keyword>
<dbReference type="OrthoDB" id="3176171at2759"/>
<comment type="caution">
    <text evidence="14">The sequence shown here is derived from an EMBL/GenBank/DDBJ whole genome shotgun (WGS) entry which is preliminary data.</text>
</comment>
<comment type="similarity">
    <text evidence="11">Belongs to the TRAFAC class myosin-kinesin ATPase superfamily. Kinesin family.</text>
</comment>
<protein>
    <recommendedName>
        <fullName evidence="13">Kinesin motor domain-containing protein</fullName>
    </recommendedName>
</protein>
<gene>
    <name evidence="14" type="primary">Mo04054</name>
    <name evidence="14" type="ORF">E5Q_04054</name>
</gene>
<evidence type="ECO:0000256" key="11">
    <source>
        <dbReference type="PROSITE-ProRule" id="PRU00283"/>
    </source>
</evidence>
<evidence type="ECO:0000256" key="7">
    <source>
        <dbReference type="ARBA" id="ARBA00023017"/>
    </source>
</evidence>
<dbReference type="Proteomes" id="UP000009131">
    <property type="component" value="Unassembled WGS sequence"/>
</dbReference>
<dbReference type="GO" id="GO:0008017">
    <property type="term" value="F:microtubule binding"/>
    <property type="evidence" value="ECO:0007669"/>
    <property type="project" value="InterPro"/>
</dbReference>
<dbReference type="Pfam" id="PF00225">
    <property type="entry name" value="Kinesin"/>
    <property type="match status" value="1"/>
</dbReference>
<proteinExistence type="inferred from homology"/>
<evidence type="ECO:0000259" key="13">
    <source>
        <dbReference type="PROSITE" id="PS50067"/>
    </source>
</evidence>
<evidence type="ECO:0000313" key="14">
    <source>
        <dbReference type="EMBL" id="GAA97376.1"/>
    </source>
</evidence>
<evidence type="ECO:0000313" key="15">
    <source>
        <dbReference type="Proteomes" id="UP000009131"/>
    </source>
</evidence>
<evidence type="ECO:0000256" key="4">
    <source>
        <dbReference type="ARBA" id="ARBA00022701"/>
    </source>
</evidence>
<dbReference type="SUPFAM" id="SSF52540">
    <property type="entry name" value="P-loop containing nucleoside triphosphate hydrolases"/>
    <property type="match status" value="1"/>
</dbReference>
<dbReference type="GO" id="GO:0005874">
    <property type="term" value="C:microtubule"/>
    <property type="evidence" value="ECO:0007669"/>
    <property type="project" value="UniProtKB-KW"/>
</dbReference>
<feature type="region of interest" description="Disordered" evidence="12">
    <location>
        <begin position="1097"/>
        <end position="1158"/>
    </location>
</feature>
<dbReference type="STRING" id="764103.G7E3G6"/>
<dbReference type="EMBL" id="BABT02000119">
    <property type="protein sequence ID" value="GAA97376.1"/>
    <property type="molecule type" value="Genomic_DNA"/>
</dbReference>
<feature type="domain" description="Kinesin motor" evidence="13">
    <location>
        <begin position="478"/>
        <end position="849"/>
    </location>
</feature>
<dbReference type="PANTHER" id="PTHR47968:SF13">
    <property type="entry name" value="KINESIN-LIKE PROTEIN KIF19 ISOFORM X1"/>
    <property type="match status" value="1"/>
</dbReference>
<evidence type="ECO:0000256" key="8">
    <source>
        <dbReference type="ARBA" id="ARBA00023054"/>
    </source>
</evidence>
<dbReference type="InterPro" id="IPR022780">
    <property type="entry name" value="Dynein_light_int_chain"/>
</dbReference>
<feature type="region of interest" description="Disordered" evidence="12">
    <location>
        <begin position="1340"/>
        <end position="1408"/>
    </location>
</feature>
<keyword evidence="6 11" id="KW-0067">ATP-binding</keyword>
<reference evidence="14 15" key="1">
    <citation type="journal article" date="2011" name="J. Gen. Appl. Microbiol.">
        <title>Draft genome sequencing of the enigmatic basidiomycete Mixia osmundae.</title>
        <authorList>
            <person name="Nishida H."/>
            <person name="Nagatsuka Y."/>
            <person name="Sugiyama J."/>
        </authorList>
    </citation>
    <scope>NUCLEOTIDE SEQUENCE [LARGE SCALE GENOMIC DNA]</scope>
    <source>
        <strain evidence="15">CBS 9802 / IAM 14324 / JCM 22182 / KY 12970</strain>
    </source>
</reference>
<comment type="subcellular location">
    <subcellularLocation>
        <location evidence="1">Cytoplasm</location>
        <location evidence="1">Cytoskeleton</location>
    </subcellularLocation>
</comment>
<evidence type="ECO:0000256" key="12">
    <source>
        <dbReference type="SAM" id="MobiDB-lite"/>
    </source>
</evidence>
<dbReference type="PRINTS" id="PR00380">
    <property type="entry name" value="KINESINHEAVY"/>
</dbReference>
<dbReference type="Gene3D" id="3.40.850.10">
    <property type="entry name" value="Kinesin motor domain"/>
    <property type="match status" value="1"/>
</dbReference>
<dbReference type="GO" id="GO:0005524">
    <property type="term" value="F:ATP binding"/>
    <property type="evidence" value="ECO:0007669"/>
    <property type="project" value="UniProtKB-UniRule"/>
</dbReference>
<dbReference type="InParanoid" id="G7E3G6"/>
<dbReference type="PANTHER" id="PTHR47968">
    <property type="entry name" value="CENTROMERE PROTEIN E"/>
    <property type="match status" value="1"/>
</dbReference>
<keyword evidence="3" id="KW-0963">Cytoplasm</keyword>
<dbReference type="InterPro" id="IPR019821">
    <property type="entry name" value="Kinesin_motor_CS"/>
</dbReference>
<dbReference type="PROSITE" id="PS50067">
    <property type="entry name" value="KINESIN_MOTOR_2"/>
    <property type="match status" value="1"/>
</dbReference>
<keyword evidence="15" id="KW-1185">Reference proteome</keyword>
<dbReference type="eggNOG" id="KOG0242">
    <property type="taxonomic scope" value="Eukaryota"/>
</dbReference>
<dbReference type="eggNOG" id="KOG3905">
    <property type="taxonomic scope" value="Eukaryota"/>
</dbReference>
<keyword evidence="5 11" id="KW-0547">Nucleotide-binding</keyword>
<evidence type="ECO:0000256" key="9">
    <source>
        <dbReference type="ARBA" id="ARBA00023175"/>
    </source>
</evidence>
<dbReference type="CDD" id="cd01370">
    <property type="entry name" value="KISc_KIP3_like"/>
    <property type="match status" value="1"/>
</dbReference>
<keyword evidence="8" id="KW-0175">Coiled coil</keyword>
<organism evidence="14 15">
    <name type="scientific">Mixia osmundae (strain CBS 9802 / IAM 14324 / JCM 22182 / KY 12970)</name>
    <dbReference type="NCBI Taxonomy" id="764103"/>
    <lineage>
        <taxon>Eukaryota</taxon>
        <taxon>Fungi</taxon>
        <taxon>Dikarya</taxon>
        <taxon>Basidiomycota</taxon>
        <taxon>Pucciniomycotina</taxon>
        <taxon>Mixiomycetes</taxon>
        <taxon>Mixiales</taxon>
        <taxon>Mixiaceae</taxon>
        <taxon>Mixia</taxon>
    </lineage>
</organism>
<sequence>MDSNEPEIWSRILRSVASSSRALPNRTLILCGQVGTGKNTILDTLGLGKGKGKATDDSIRAELGLSYAYTDIKDPSASTALNQRALADEEIVGRLGCYSLASYDPSFADLLPVALNNDNFLETSLIIALAWDKPWLFLSSLQRWFSVIAAAVASIEPALVDEGKQKLVARFKSYTEGSSRLPKSEHDELPMPTGALQGSFGLPIYIVCTKADHIARLERDKSLNEEQSDFIQQSLRTICFHHGAALLTTTNARPRTFERLRQYLHHQLFNPALFAFEAKPSVVEREEVFVPFGWDTEGKIKLLRDSYDVAAMAQAWSNDLLNEQTDDDPSLVKLYSTLIHDTSANRIMAPKPALMTVRDEQEFLKEHYDALQKDKVSTDAKSQFKTASTGRMGPMTGSTASLDMPGVDKALAASAIASPISKPKSPSNQAPAAAPLAAAIPSPLTPQSGQSQNEVLHNFFQSLLTRGKLSMASDGAASIIVAVRVRPFSSRESALFAPEPKTQVYMGDGSLSATPVASTSTLSSNRASGPVRRIVKVLDDQVMVFDPPQESANPYVKLSNKRAKDLKFCFDRVFDETATQEDVYSGSAKTLVDGVLSGYNSTVFAYGATGCGKTHTISGTPDSPGIVFLLMKDLFDRIAEMKDETTVEMSVSYLEIYNEAIRDLLVPAGSPTLMLRETGNRITVPNLSEHVPASAQEVIEMIHQGNSMRTVSPTEANAVSSRSHAVLSVNIRQRPRTADLTEEINMATLSVIDLAGSERASVTQNKGQRLLEGANINRSLLALGSCINALCDPRARAHVPFRDSKLTRLLKHSLGGNCRTVMVVCVSPSSHHFDETYNTLQYANRAKDIKTKVSRNVISVDRHVSQYVRVIYELRQELAALKADGKAVSAKHIAVDQQARAKAMKEVTDAVSRMRSSWDDLSRKVKTAASAKAEIDRLVILQNVAIAWLDGMSASGNSSVELQLQPVRELQQQYQDRARQLALHINSADTARSLYEAIATGLKRRLTDPDALEMLEAKNAALHHELQSAASQAVAEVHIASARQQCELLQAIMRTSVLLGNGADAPTLAHIMGIAEQGFTQCSGPAPSATISNVLKRPASAASSNPPLKRMSIAGRPSTATMPKPAPRASISRESLAPRRSPRKLTAQPPRARPLSPHKPAVIAAPVLASAADASSSFADESTLNMSEISSSDNLLAKSASELYPDPSPSAGPLRDFDFNRPGQLLQNIGTKRAPYSPGKDLVDPTVLNATISKPPIMRGRDSLASRPLGLLSKPSTLHSLGEEAEGEESAAAPVFVPAFNFVPPLQPLPVLPLLAPMPPVGLAAPDTPGKETALRAARRSMAAGPGPIRSPKHLPSRRFSYLPNSPASRAQGTTEAARASPRKVRRASMALGGSTQATARSLLRRDSTVPAERITPVWR</sequence>
<dbReference type="GO" id="GO:0007018">
    <property type="term" value="P:microtubule-based movement"/>
    <property type="evidence" value="ECO:0007669"/>
    <property type="project" value="InterPro"/>
</dbReference>
<reference evidence="14 15" key="2">
    <citation type="journal article" date="2012" name="Open Biol.">
        <title>Characteristics of nucleosomes and linker DNA regions on the genome of the basidiomycete Mixia osmundae revealed by mono- and dinucleosome mapping.</title>
        <authorList>
            <person name="Nishida H."/>
            <person name="Kondo S."/>
            <person name="Matsumoto T."/>
            <person name="Suzuki Y."/>
            <person name="Yoshikawa H."/>
            <person name="Taylor T.D."/>
            <person name="Sugiyama J."/>
        </authorList>
    </citation>
    <scope>NUCLEOTIDE SEQUENCE [LARGE SCALE GENOMIC DNA]</scope>
    <source>
        <strain evidence="15">CBS 9802 / IAM 14324 / JCM 22182 / KY 12970</strain>
    </source>
</reference>